<reference evidence="3 4" key="1">
    <citation type="submission" date="2019-05" db="EMBL/GenBank/DDBJ databases">
        <title>Another draft genome of Portunus trituberculatus and its Hox gene families provides insights of decapod evolution.</title>
        <authorList>
            <person name="Jeong J.-H."/>
            <person name="Song I."/>
            <person name="Kim S."/>
            <person name="Choi T."/>
            <person name="Kim D."/>
            <person name="Ryu S."/>
            <person name="Kim W."/>
        </authorList>
    </citation>
    <scope>NUCLEOTIDE SEQUENCE [LARGE SCALE GENOMIC DNA]</scope>
    <source>
        <tissue evidence="3">Muscle</tissue>
    </source>
</reference>
<dbReference type="Proteomes" id="UP000324222">
    <property type="component" value="Unassembled WGS sequence"/>
</dbReference>
<dbReference type="Pfam" id="PF21459">
    <property type="entry name" value="INI1_DNA-bd"/>
    <property type="match status" value="1"/>
</dbReference>
<protein>
    <submittedName>
        <fullName evidence="3">SWI/SNF-related matrix-associated actin-dependent regulator of chromatin subfamily B member 1</fullName>
    </submittedName>
</protein>
<keyword evidence="1" id="KW-0812">Transmembrane</keyword>
<accession>A0A5B7GET2</accession>
<comment type="caution">
    <text evidence="3">The sequence shown here is derived from an EMBL/GenBank/DDBJ whole genome shotgun (WGS) entry which is preliminary data.</text>
</comment>
<evidence type="ECO:0000313" key="3">
    <source>
        <dbReference type="EMBL" id="MPC55867.1"/>
    </source>
</evidence>
<keyword evidence="1" id="KW-1133">Transmembrane helix</keyword>
<evidence type="ECO:0000313" key="4">
    <source>
        <dbReference type="Proteomes" id="UP000324222"/>
    </source>
</evidence>
<dbReference type="CDD" id="cd21086">
    <property type="entry name" value="WH_NTD_SMARCB1"/>
    <property type="match status" value="1"/>
</dbReference>
<gene>
    <name evidence="3" type="primary">smarcb1</name>
    <name evidence="3" type="ORF">E2C01_049812</name>
</gene>
<feature type="transmembrane region" description="Helical" evidence="1">
    <location>
        <begin position="64"/>
        <end position="83"/>
    </location>
</feature>
<dbReference type="EMBL" id="VSRR010013505">
    <property type="protein sequence ID" value="MPC55867.1"/>
    <property type="molecule type" value="Genomic_DNA"/>
</dbReference>
<feature type="domain" description="SWI/SNF Subunit INI1 DNA binding" evidence="2">
    <location>
        <begin position="8"/>
        <end position="63"/>
    </location>
</feature>
<keyword evidence="4" id="KW-1185">Reference proteome</keyword>
<organism evidence="3 4">
    <name type="scientific">Portunus trituberculatus</name>
    <name type="common">Swimming crab</name>
    <name type="synonym">Neptunus trituberculatus</name>
    <dbReference type="NCBI Taxonomy" id="210409"/>
    <lineage>
        <taxon>Eukaryota</taxon>
        <taxon>Metazoa</taxon>
        <taxon>Ecdysozoa</taxon>
        <taxon>Arthropoda</taxon>
        <taxon>Crustacea</taxon>
        <taxon>Multicrustacea</taxon>
        <taxon>Malacostraca</taxon>
        <taxon>Eumalacostraca</taxon>
        <taxon>Eucarida</taxon>
        <taxon>Decapoda</taxon>
        <taxon>Pleocyemata</taxon>
        <taxon>Brachyura</taxon>
        <taxon>Eubrachyura</taxon>
        <taxon>Portunoidea</taxon>
        <taxon>Portunidae</taxon>
        <taxon>Portuninae</taxon>
        <taxon>Portunus</taxon>
    </lineage>
</organism>
<evidence type="ECO:0000259" key="2">
    <source>
        <dbReference type="Pfam" id="PF21459"/>
    </source>
</evidence>
<dbReference type="InterPro" id="IPR048664">
    <property type="entry name" value="INI1_DNA-bd"/>
</dbReference>
<name>A0A5B7GET2_PORTR</name>
<proteinExistence type="predicted"/>
<evidence type="ECO:0000256" key="1">
    <source>
        <dbReference type="SAM" id="Phobius"/>
    </source>
</evidence>
<dbReference type="OrthoDB" id="515064at2759"/>
<sequence length="88" mass="10220">MAKTYGDKPVSFQLEENGEYWCIGSEVGNYLRLFRGSLYKKFPGMYRRSITNDERKKLMELGRFLGVCSVWCSTVMGFTPLWGCWVSL</sequence>
<dbReference type="AlphaFoldDB" id="A0A5B7GET2"/>
<keyword evidence="1" id="KW-0472">Membrane</keyword>